<dbReference type="EMBL" id="MG596799">
    <property type="protein sequence ID" value="AUM59659.1"/>
    <property type="molecule type" value="Genomic_DNA"/>
</dbReference>
<name>A0A2I6PHX9_9CAUD</name>
<evidence type="ECO:0000313" key="2">
    <source>
        <dbReference type="Proteomes" id="UP000240704"/>
    </source>
</evidence>
<keyword evidence="2" id="KW-1185">Reference proteome</keyword>
<dbReference type="RefSeq" id="YP_009796608.1">
    <property type="nucleotide sequence ID" value="NC_047902.1"/>
</dbReference>
<sequence length="81" mass="8868">MKVVEKAGHAPRTPIDYATLAEFYNALEVGGAVEMDAVYNITNFKEALARRGLVLKTDVDAFSHGGKTLVKRLTQAVMTQE</sequence>
<organism evidence="1 2">
    <name type="scientific">Pseudomonas phage PMBT3</name>
    <dbReference type="NCBI Taxonomy" id="2059856"/>
    <lineage>
        <taxon>Viruses</taxon>
        <taxon>Duplodnaviria</taxon>
        <taxon>Heunggongvirae</taxon>
        <taxon>Uroviricota</taxon>
        <taxon>Caudoviricetes</taxon>
        <taxon>Maxrubnervirus</taxon>
        <taxon>Maxrubnervirus PMBT3</taxon>
    </lineage>
</organism>
<accession>A0A2I6PHX9</accession>
<dbReference type="Proteomes" id="UP000240704">
    <property type="component" value="Segment"/>
</dbReference>
<proteinExistence type="predicted"/>
<reference evidence="2" key="1">
    <citation type="submission" date="2017-11" db="EMBL/GenBank/DDBJ databases">
        <title>Genome sequence and characterization of the novel virulent phage PMBT3 infecting Pseudomonas sp.</title>
        <authorList>
            <person name="Koberg S."/>
            <person name="Brinks E."/>
            <person name="Heller K.J."/>
            <person name="Neve H."/>
            <person name="Franz C.M.A.P."/>
        </authorList>
    </citation>
    <scope>NUCLEOTIDE SEQUENCE [LARGE SCALE GENOMIC DNA]</scope>
</reference>
<dbReference type="GeneID" id="54986998"/>
<evidence type="ECO:0000313" key="1">
    <source>
        <dbReference type="EMBL" id="AUM59659.1"/>
    </source>
</evidence>
<protein>
    <submittedName>
        <fullName evidence="1">Uncharacterized protein</fullName>
    </submittedName>
</protein>
<dbReference type="KEGG" id="vg:54986998"/>